<feature type="transmembrane region" description="Helical" evidence="8">
    <location>
        <begin position="31"/>
        <end position="50"/>
    </location>
</feature>
<organism evidence="10 11">
    <name type="scientific">Aquatica leii</name>
    <dbReference type="NCBI Taxonomy" id="1421715"/>
    <lineage>
        <taxon>Eukaryota</taxon>
        <taxon>Metazoa</taxon>
        <taxon>Ecdysozoa</taxon>
        <taxon>Arthropoda</taxon>
        <taxon>Hexapoda</taxon>
        <taxon>Insecta</taxon>
        <taxon>Pterygota</taxon>
        <taxon>Neoptera</taxon>
        <taxon>Endopterygota</taxon>
        <taxon>Coleoptera</taxon>
        <taxon>Polyphaga</taxon>
        <taxon>Elateriformia</taxon>
        <taxon>Elateroidea</taxon>
        <taxon>Lampyridae</taxon>
        <taxon>Luciolinae</taxon>
        <taxon>Aquatica</taxon>
    </lineage>
</organism>
<feature type="transmembrane region" description="Helical" evidence="8">
    <location>
        <begin position="59"/>
        <end position="77"/>
    </location>
</feature>
<dbReference type="GO" id="GO:0005886">
    <property type="term" value="C:plasma membrane"/>
    <property type="evidence" value="ECO:0007669"/>
    <property type="project" value="UniProtKB-SubCell"/>
</dbReference>
<evidence type="ECO:0000256" key="1">
    <source>
        <dbReference type="ARBA" id="ARBA00004651"/>
    </source>
</evidence>
<evidence type="ECO:0000256" key="3">
    <source>
        <dbReference type="ARBA" id="ARBA00022475"/>
    </source>
</evidence>
<dbReference type="PROSITE" id="PS50850">
    <property type="entry name" value="MFS"/>
    <property type="match status" value="1"/>
</dbReference>
<evidence type="ECO:0000313" key="10">
    <source>
        <dbReference type="EMBL" id="KAK4874747.1"/>
    </source>
</evidence>
<feature type="transmembrane region" description="Helical" evidence="8">
    <location>
        <begin position="117"/>
        <end position="135"/>
    </location>
</feature>
<dbReference type="InterPro" id="IPR005828">
    <property type="entry name" value="MFS_sugar_transport-like"/>
</dbReference>
<reference evidence="11" key="1">
    <citation type="submission" date="2023-01" db="EMBL/GenBank/DDBJ databases">
        <title>Key to firefly adult light organ development and bioluminescence: homeobox transcription factors regulate luciferase expression and transportation to peroxisome.</title>
        <authorList>
            <person name="Fu X."/>
        </authorList>
    </citation>
    <scope>NUCLEOTIDE SEQUENCE [LARGE SCALE GENOMIC DNA]</scope>
</reference>
<keyword evidence="6 8" id="KW-1133">Transmembrane helix</keyword>
<dbReference type="SUPFAM" id="SSF103473">
    <property type="entry name" value="MFS general substrate transporter"/>
    <property type="match status" value="1"/>
</dbReference>
<dbReference type="PANTHER" id="PTHR48021:SF46">
    <property type="entry name" value="MAJOR FACILITATOR SUPERFAMILY (MFS) PROFILE DOMAIN-CONTAINING PROTEIN"/>
    <property type="match status" value="1"/>
</dbReference>
<feature type="transmembrane region" description="Helical" evidence="8">
    <location>
        <begin position="294"/>
        <end position="315"/>
    </location>
</feature>
<dbReference type="Proteomes" id="UP001353858">
    <property type="component" value="Unassembled WGS sequence"/>
</dbReference>
<evidence type="ECO:0000256" key="4">
    <source>
        <dbReference type="ARBA" id="ARBA00022597"/>
    </source>
</evidence>
<dbReference type="Gene3D" id="1.20.1250.20">
    <property type="entry name" value="MFS general substrate transporter like domains"/>
    <property type="match status" value="1"/>
</dbReference>
<dbReference type="EMBL" id="JARPUR010000006">
    <property type="protein sequence ID" value="KAK4874747.1"/>
    <property type="molecule type" value="Genomic_DNA"/>
</dbReference>
<dbReference type="GO" id="GO:0022857">
    <property type="term" value="F:transmembrane transporter activity"/>
    <property type="evidence" value="ECO:0007669"/>
    <property type="project" value="InterPro"/>
</dbReference>
<evidence type="ECO:0000313" key="11">
    <source>
        <dbReference type="Proteomes" id="UP001353858"/>
    </source>
</evidence>
<evidence type="ECO:0000256" key="7">
    <source>
        <dbReference type="ARBA" id="ARBA00023136"/>
    </source>
</evidence>
<comment type="subcellular location">
    <subcellularLocation>
        <location evidence="1">Cell membrane</location>
        <topology evidence="1">Multi-pass membrane protein</topology>
    </subcellularLocation>
</comment>
<feature type="transmembrane region" description="Helical" evidence="8">
    <location>
        <begin position="327"/>
        <end position="351"/>
    </location>
</feature>
<dbReference type="InterPro" id="IPR020846">
    <property type="entry name" value="MFS_dom"/>
</dbReference>
<evidence type="ECO:0000259" key="9">
    <source>
        <dbReference type="PROSITE" id="PS50850"/>
    </source>
</evidence>
<evidence type="ECO:0000256" key="2">
    <source>
        <dbReference type="ARBA" id="ARBA00022448"/>
    </source>
</evidence>
<evidence type="ECO:0000256" key="5">
    <source>
        <dbReference type="ARBA" id="ARBA00022692"/>
    </source>
</evidence>
<feature type="transmembrane region" description="Helical" evidence="8">
    <location>
        <begin position="228"/>
        <end position="248"/>
    </location>
</feature>
<feature type="domain" description="Major facilitator superfamily (MFS) profile" evidence="9">
    <location>
        <begin position="1"/>
        <end position="414"/>
    </location>
</feature>
<keyword evidence="5 8" id="KW-0812">Transmembrane</keyword>
<feature type="transmembrane region" description="Helical" evidence="8">
    <location>
        <begin position="141"/>
        <end position="161"/>
    </location>
</feature>
<keyword evidence="4" id="KW-0762">Sugar transport</keyword>
<dbReference type="InterPro" id="IPR050549">
    <property type="entry name" value="MFS_Trehalose_Transporter"/>
</dbReference>
<keyword evidence="7 8" id="KW-0472">Membrane</keyword>
<keyword evidence="2" id="KW-0813">Transport</keyword>
<evidence type="ECO:0000256" key="6">
    <source>
        <dbReference type="ARBA" id="ARBA00022989"/>
    </source>
</evidence>
<keyword evidence="11" id="KW-1185">Reference proteome</keyword>
<accession>A0AAN7PSK0</accession>
<dbReference type="AlphaFoldDB" id="A0AAN7PSK0"/>
<evidence type="ECO:0000256" key="8">
    <source>
        <dbReference type="SAM" id="Phobius"/>
    </source>
</evidence>
<dbReference type="FunFam" id="1.20.1250.20:FF:000218">
    <property type="entry name" value="facilitated trehalose transporter Tret1"/>
    <property type="match status" value="1"/>
</dbReference>
<dbReference type="InterPro" id="IPR036259">
    <property type="entry name" value="MFS_trans_sf"/>
</dbReference>
<gene>
    <name evidence="10" type="ORF">RN001_014107</name>
</gene>
<sequence length="414" mass="45424">MSASWMSPVLPLLTSDESPLQTPLSKFQESWIVAGEKLGAFIGCFLAALLSDRIGHKRTLLFATTPLSISMICAVFVKLPIVLIILRILGGLGTGIVVVVLPLYVGQIVDNDIRMRINLLYVFLKNIGSSYIYSIGPFVSYVSLSVTCGIVPVIFAVLFVFMPECKHVKLETNIVTDATTSLIKIAKKSLEEVAVISRLQEVKKIVTYRIASKESLKELVLDKANLKAILNAMVLHTISIASGGYIISSYLQKIIENSGSSISPKLSSVIFGVIKLPSVSLAAFLINKIGRKPLLIISSAGSSIALIAEGVYFYLKEQQYDITKISWIPTTVLSLYLMFTYFGIHMVPAVVTEETFTIKAKSIASFCVSAYATALSFFLFKYFKKVPCHRQVSTHALLPLSDKPILITFSVCEK</sequence>
<keyword evidence="3" id="KW-1003">Cell membrane</keyword>
<dbReference type="InterPro" id="IPR005829">
    <property type="entry name" value="Sugar_transporter_CS"/>
</dbReference>
<dbReference type="PROSITE" id="PS00217">
    <property type="entry name" value="SUGAR_TRANSPORT_2"/>
    <property type="match status" value="1"/>
</dbReference>
<dbReference type="Pfam" id="PF00083">
    <property type="entry name" value="Sugar_tr"/>
    <property type="match status" value="1"/>
</dbReference>
<dbReference type="PANTHER" id="PTHR48021">
    <property type="match status" value="1"/>
</dbReference>
<feature type="transmembrane region" description="Helical" evidence="8">
    <location>
        <begin position="83"/>
        <end position="105"/>
    </location>
</feature>
<comment type="caution">
    <text evidence="10">The sequence shown here is derived from an EMBL/GenBank/DDBJ whole genome shotgun (WGS) entry which is preliminary data.</text>
</comment>
<name>A0AAN7PSK0_9COLE</name>
<protein>
    <recommendedName>
        <fullName evidence="9">Major facilitator superfamily (MFS) profile domain-containing protein</fullName>
    </recommendedName>
</protein>
<proteinExistence type="predicted"/>
<feature type="transmembrane region" description="Helical" evidence="8">
    <location>
        <begin position="363"/>
        <end position="383"/>
    </location>
</feature>